<dbReference type="EMBL" id="CP047218">
    <property type="protein sequence ID" value="QHD69559.1"/>
    <property type="molecule type" value="Genomic_DNA"/>
</dbReference>
<gene>
    <name evidence="10" type="ORF">GS397_22610</name>
</gene>
<evidence type="ECO:0000259" key="9">
    <source>
        <dbReference type="PROSITE" id="PS51462"/>
    </source>
</evidence>
<dbReference type="GO" id="GO:0016462">
    <property type="term" value="F:pyrophosphatase activity"/>
    <property type="evidence" value="ECO:0007669"/>
    <property type="project" value="UniProtKB-ARBA"/>
</dbReference>
<evidence type="ECO:0000256" key="8">
    <source>
        <dbReference type="RuleBase" id="RU003476"/>
    </source>
</evidence>
<dbReference type="GO" id="GO:0019693">
    <property type="term" value="P:ribose phosphate metabolic process"/>
    <property type="evidence" value="ECO:0007669"/>
    <property type="project" value="TreeGrafter"/>
</dbReference>
<sequence>MPHELLRSRTVYDGQFVRVRIDEVDLGTGIVEREIVEETGEGVLVVAITGDGEIVLVEQSRHLFGTTYEVPSGAINPGETPTEAARRELREEAGLDAGSFQMISAHVNSVHMTGRNYYFLATDLSECEPLSCDSDEEFIGRAAFSFDEVNRLIAEDRIPDVRNRGCIWLAQLKLLTETAISDASALCSE</sequence>
<dbReference type="InterPro" id="IPR020084">
    <property type="entry name" value="NUDIX_hydrolase_CS"/>
</dbReference>
<dbReference type="PROSITE" id="PS51462">
    <property type="entry name" value="NUDIX"/>
    <property type="match status" value="1"/>
</dbReference>
<dbReference type="PANTHER" id="PTHR11839">
    <property type="entry name" value="UDP/ADP-SUGAR PYROPHOSPHATASE"/>
    <property type="match status" value="1"/>
</dbReference>
<reference evidence="10 11" key="1">
    <citation type="submission" date="2019-12" db="EMBL/GenBank/DDBJ databases">
        <title>Functional and genomic insights into the Sphingobium yanoikuyae YC-JY1, a bacterium efficiently degrading bisphenol A.</title>
        <authorList>
            <person name="Jia Y."/>
            <person name="Li X."/>
            <person name="Wang J."/>
            <person name="Eltoukhy A."/>
            <person name="Lamraoui I."/>
            <person name="Yan Y."/>
        </authorList>
    </citation>
    <scope>NUCLEOTIDE SEQUENCE [LARGE SCALE GENOMIC DNA]</scope>
    <source>
        <strain evidence="10 11">YC-JY1</strain>
    </source>
</reference>
<evidence type="ECO:0000256" key="1">
    <source>
        <dbReference type="ARBA" id="ARBA00000847"/>
    </source>
</evidence>
<dbReference type="Gene3D" id="3.90.79.10">
    <property type="entry name" value="Nucleoside Triphosphate Pyrophosphohydrolase"/>
    <property type="match status" value="1"/>
</dbReference>
<keyword evidence="5 8" id="KW-0378">Hydrolase</keyword>
<evidence type="ECO:0000256" key="4">
    <source>
        <dbReference type="ARBA" id="ARBA00016377"/>
    </source>
</evidence>
<proteinExistence type="inferred from homology"/>
<dbReference type="PROSITE" id="PS00893">
    <property type="entry name" value="NUDIX_BOX"/>
    <property type="match status" value="1"/>
</dbReference>
<evidence type="ECO:0000313" key="11">
    <source>
        <dbReference type="Proteomes" id="UP000464086"/>
    </source>
</evidence>
<dbReference type="RefSeq" id="WP_004213298.1">
    <property type="nucleotide sequence ID" value="NZ_CP047218.1"/>
</dbReference>
<dbReference type="InterPro" id="IPR000086">
    <property type="entry name" value="NUDIX_hydrolase_dom"/>
</dbReference>
<accession>A0A6P1GM35</accession>
<evidence type="ECO:0000256" key="6">
    <source>
        <dbReference type="ARBA" id="ARBA00032162"/>
    </source>
</evidence>
<comment type="catalytic activity">
    <reaction evidence="1">
        <text>GDP-alpha-D-mannose + H2O = alpha-D-mannose 1-phosphate + GMP + 2 H(+)</text>
        <dbReference type="Rhea" id="RHEA:27978"/>
        <dbReference type="ChEBI" id="CHEBI:15377"/>
        <dbReference type="ChEBI" id="CHEBI:15378"/>
        <dbReference type="ChEBI" id="CHEBI:57527"/>
        <dbReference type="ChEBI" id="CHEBI:58115"/>
        <dbReference type="ChEBI" id="CHEBI:58409"/>
    </reaction>
</comment>
<dbReference type="SUPFAM" id="SSF55811">
    <property type="entry name" value="Nudix"/>
    <property type="match status" value="1"/>
</dbReference>
<feature type="domain" description="Nudix hydrolase" evidence="9">
    <location>
        <begin position="38"/>
        <end position="171"/>
    </location>
</feature>
<dbReference type="AlphaFoldDB" id="A0A6P1GM35"/>
<dbReference type="InterPro" id="IPR015797">
    <property type="entry name" value="NUDIX_hydrolase-like_dom_sf"/>
</dbReference>
<evidence type="ECO:0000256" key="5">
    <source>
        <dbReference type="ARBA" id="ARBA00022801"/>
    </source>
</evidence>
<dbReference type="GO" id="GO:0006753">
    <property type="term" value="P:nucleoside phosphate metabolic process"/>
    <property type="evidence" value="ECO:0007669"/>
    <property type="project" value="TreeGrafter"/>
</dbReference>
<dbReference type="PRINTS" id="PR00502">
    <property type="entry name" value="NUDIXFAMILY"/>
</dbReference>
<name>A0A6P1GM35_SPHYA</name>
<comment type="cofactor">
    <cofactor evidence="2">
        <name>Mg(2+)</name>
        <dbReference type="ChEBI" id="CHEBI:18420"/>
    </cofactor>
</comment>
<evidence type="ECO:0000313" key="10">
    <source>
        <dbReference type="EMBL" id="QHD69559.1"/>
    </source>
</evidence>
<evidence type="ECO:0000256" key="2">
    <source>
        <dbReference type="ARBA" id="ARBA00001946"/>
    </source>
</evidence>
<protein>
    <recommendedName>
        <fullName evidence="4">GDP-mannose pyrophosphatase</fullName>
    </recommendedName>
    <alternativeName>
        <fullName evidence="6">GDP-mannose hydrolase</fullName>
    </alternativeName>
    <alternativeName>
        <fullName evidence="7">GDPMK</fullName>
    </alternativeName>
</protein>
<evidence type="ECO:0000256" key="7">
    <source>
        <dbReference type="ARBA" id="ARBA00032272"/>
    </source>
</evidence>
<dbReference type="PANTHER" id="PTHR11839:SF18">
    <property type="entry name" value="NUDIX HYDROLASE DOMAIN-CONTAINING PROTEIN"/>
    <property type="match status" value="1"/>
</dbReference>
<organism evidence="10 11">
    <name type="scientific">Sphingobium yanoikuyae</name>
    <name type="common">Sphingomonas yanoikuyae</name>
    <dbReference type="NCBI Taxonomy" id="13690"/>
    <lineage>
        <taxon>Bacteria</taxon>
        <taxon>Pseudomonadati</taxon>
        <taxon>Pseudomonadota</taxon>
        <taxon>Alphaproteobacteria</taxon>
        <taxon>Sphingomonadales</taxon>
        <taxon>Sphingomonadaceae</taxon>
        <taxon>Sphingobium</taxon>
    </lineage>
</organism>
<evidence type="ECO:0000256" key="3">
    <source>
        <dbReference type="ARBA" id="ARBA00007275"/>
    </source>
</evidence>
<dbReference type="CDD" id="cd24161">
    <property type="entry name" value="NUDIX_ADPRase_Ndx2"/>
    <property type="match status" value="1"/>
</dbReference>
<dbReference type="Proteomes" id="UP000464086">
    <property type="component" value="Chromosome"/>
</dbReference>
<dbReference type="InterPro" id="IPR020476">
    <property type="entry name" value="Nudix_hydrolase"/>
</dbReference>
<comment type="similarity">
    <text evidence="3">Belongs to the Nudix hydrolase family. NudK subfamily.</text>
</comment>
<dbReference type="Pfam" id="PF00293">
    <property type="entry name" value="NUDIX"/>
    <property type="match status" value="1"/>
</dbReference>